<feature type="chain" id="PRO_5017927857" evidence="2">
    <location>
        <begin position="21"/>
        <end position="722"/>
    </location>
</feature>
<keyword evidence="1 2" id="KW-0732">Signal</keyword>
<dbReference type="InterPro" id="IPR050728">
    <property type="entry name" value="Zinc_Metalloprotease_M4"/>
</dbReference>
<dbReference type="AlphaFoldDB" id="A0A3L9Y903"/>
<gene>
    <name evidence="4" type="ORF">BXY75_3073</name>
</gene>
<feature type="signal peptide" evidence="2">
    <location>
        <begin position="1"/>
        <end position="20"/>
    </location>
</feature>
<evidence type="ECO:0000256" key="1">
    <source>
        <dbReference type="ARBA" id="ARBA00022729"/>
    </source>
</evidence>
<dbReference type="SUPFAM" id="SSF55486">
    <property type="entry name" value="Metalloproteases ('zincins'), catalytic domain"/>
    <property type="match status" value="1"/>
</dbReference>
<dbReference type="Proteomes" id="UP000271339">
    <property type="component" value="Unassembled WGS sequence"/>
</dbReference>
<dbReference type="RefSeq" id="WP_121908604.1">
    <property type="nucleotide sequence ID" value="NZ_REFC01000015.1"/>
</dbReference>
<dbReference type="InterPro" id="IPR026444">
    <property type="entry name" value="Secre_tail"/>
</dbReference>
<dbReference type="Pfam" id="PF18962">
    <property type="entry name" value="Por_Secre_tail"/>
    <property type="match status" value="1"/>
</dbReference>
<evidence type="ECO:0000313" key="5">
    <source>
        <dbReference type="Proteomes" id="UP000271339"/>
    </source>
</evidence>
<comment type="caution">
    <text evidence="4">The sequence shown here is derived from an EMBL/GenBank/DDBJ whole genome shotgun (WGS) entry which is preliminary data.</text>
</comment>
<name>A0A3L9Y903_9FLAO</name>
<proteinExistence type="predicted"/>
<dbReference type="Gene3D" id="3.10.450.40">
    <property type="match status" value="1"/>
</dbReference>
<dbReference type="EMBL" id="REFC01000015">
    <property type="protein sequence ID" value="RMA57186.1"/>
    <property type="molecule type" value="Genomic_DNA"/>
</dbReference>
<keyword evidence="5" id="KW-1185">Reference proteome</keyword>
<feature type="domain" description="Secretion system C-terminal sorting" evidence="3">
    <location>
        <begin position="654"/>
        <end position="713"/>
    </location>
</feature>
<evidence type="ECO:0000256" key="2">
    <source>
        <dbReference type="SAM" id="SignalP"/>
    </source>
</evidence>
<evidence type="ECO:0000313" key="4">
    <source>
        <dbReference type="EMBL" id="RMA57186.1"/>
    </source>
</evidence>
<sequence length="722" mass="77739">MKTKLLLFALVFSATQMCFAQEGKENIARTWLNENVTNLKTGHNFDMLNSRSGPSGETFRYHHTINGVEVYDSSIAVHVSPKNQVTYHASTYDESVATVDTNPEISENAALNAAIAALQIEGRISQQDIKLYVYNKTGTPKLVYSVKTLSEFLNGYWETIVDAKTGAVLSVEDIAIYERPITDSAKRTKADVQISPGNTASVENEKIEFAAVVDGTAMVFDPDPLTKTLNVYGGNYVDNNDNTNADLDAARTAVTLLEIEQTGSNFRLRGPYAEIAELQAPSTGLFIQSSSDFSFTRDAQGFEAANVYHHLDKMIRWINVDLGIPLVSIFNSGVVRFDPHAFNGADNSSYGGGNLNFGEGGVDDAEDMDVIIHELGHGLHDWVTNGNLSQVNGLSEGSGDYFANSYKRSLGQWTTGDASYYYVFGWDGHNPFWPGRVTNYGALYPGGLTGSIHTDGQIWATVLLEIWEVVGRDRMDAAVLEGLGMTNSGTNQQNAAIAVRQAAIDMGYTCLEIDTMTDRFTARGYVLPAYTCTDCSISAIGSANLSPCDDGGTPSDPSDDTFTGDISVTFLNAPANGTLDLTGDGTASVSVTGLTSPHVFTGVTMTADGTAINLTATFSDDATCAFVETNAGTAPISCSTLGVNDINNVLSISVFPNPADQTLSFLNVTKEYSIAVYNLLGQKVIDQTIDVNTNNLEVGNLASGTYIIKVDGYSDVLKFIKR</sequence>
<dbReference type="OrthoDB" id="5289240at2"/>
<dbReference type="NCBIfam" id="TIGR04183">
    <property type="entry name" value="Por_Secre_tail"/>
    <property type="match status" value="1"/>
</dbReference>
<protein>
    <submittedName>
        <fullName evidence="4">Putative secreted protein (Por secretion system target)</fullName>
    </submittedName>
</protein>
<accession>A0A3L9Y903</accession>
<reference evidence="4 5" key="1">
    <citation type="submission" date="2018-10" db="EMBL/GenBank/DDBJ databases">
        <title>Genomic Encyclopedia of Archaeal and Bacterial Type Strains, Phase II (KMG-II): from individual species to whole genera.</title>
        <authorList>
            <person name="Goeker M."/>
        </authorList>
    </citation>
    <scope>NUCLEOTIDE SEQUENCE [LARGE SCALE GENOMIC DNA]</scope>
    <source>
        <strain evidence="4 5">DSM 23424</strain>
    </source>
</reference>
<evidence type="ECO:0000259" key="3">
    <source>
        <dbReference type="Pfam" id="PF18962"/>
    </source>
</evidence>
<organism evidence="4 5">
    <name type="scientific">Ulvibacter antarcticus</name>
    <dbReference type="NCBI Taxonomy" id="442714"/>
    <lineage>
        <taxon>Bacteria</taxon>
        <taxon>Pseudomonadati</taxon>
        <taxon>Bacteroidota</taxon>
        <taxon>Flavobacteriia</taxon>
        <taxon>Flavobacteriales</taxon>
        <taxon>Flavobacteriaceae</taxon>
        <taxon>Ulvibacter</taxon>
    </lineage>
</organism>
<dbReference type="PANTHER" id="PTHR33794">
    <property type="entry name" value="BACILLOLYSIN"/>
    <property type="match status" value="1"/>
</dbReference>
<dbReference type="PANTHER" id="PTHR33794:SF1">
    <property type="entry name" value="BACILLOLYSIN"/>
    <property type="match status" value="1"/>
</dbReference>